<dbReference type="SMART" id="SM00530">
    <property type="entry name" value="HTH_XRE"/>
    <property type="match status" value="1"/>
</dbReference>
<gene>
    <name evidence="5" type="ORF">3S10_50</name>
</gene>
<dbReference type="InterPro" id="IPR001387">
    <property type="entry name" value="Cro/C1-type_HTH"/>
</dbReference>
<evidence type="ECO:0000256" key="2">
    <source>
        <dbReference type="ARBA" id="ARBA00023125"/>
    </source>
</evidence>
<dbReference type="InterPro" id="IPR039418">
    <property type="entry name" value="LexA-like"/>
</dbReference>
<evidence type="ECO:0000313" key="5">
    <source>
        <dbReference type="EMBL" id="ASN71140.1"/>
    </source>
</evidence>
<dbReference type="CDD" id="cd06529">
    <property type="entry name" value="S24_LexA-like"/>
    <property type="match status" value="1"/>
</dbReference>
<dbReference type="PANTHER" id="PTHR40661">
    <property type="match status" value="1"/>
</dbReference>
<dbReference type="SUPFAM" id="SSF51306">
    <property type="entry name" value="LexA/Signal peptidase"/>
    <property type="match status" value="1"/>
</dbReference>
<dbReference type="PANTHER" id="PTHR40661:SF3">
    <property type="entry name" value="FELS-1 PROPHAGE TRANSCRIPTIONAL REGULATOR"/>
    <property type="match status" value="1"/>
</dbReference>
<protein>
    <recommendedName>
        <fullName evidence="4">HTH cro/C1-type domain-containing protein</fullName>
    </recommendedName>
</protein>
<evidence type="ECO:0000256" key="1">
    <source>
        <dbReference type="ARBA" id="ARBA00023015"/>
    </source>
</evidence>
<dbReference type="CDD" id="cd00093">
    <property type="entry name" value="HTH_XRE"/>
    <property type="match status" value="1"/>
</dbReference>
<evidence type="ECO:0000256" key="3">
    <source>
        <dbReference type="ARBA" id="ARBA00023163"/>
    </source>
</evidence>
<dbReference type="InterPro" id="IPR010982">
    <property type="entry name" value="Lambda_DNA-bd_dom_sf"/>
</dbReference>
<feature type="domain" description="HTH cro/C1-type" evidence="4">
    <location>
        <begin position="28"/>
        <end position="72"/>
    </location>
</feature>
<name>A0A2H4J7C3_9CAUD</name>
<proteinExistence type="predicted"/>
<reference evidence="5" key="1">
    <citation type="submission" date="2017-06" db="EMBL/GenBank/DDBJ databases">
        <title>Novel phages from South African skin metaviromes.</title>
        <authorList>
            <person name="van Zyl L.J."/>
            <person name="Abrahams Y."/>
            <person name="Stander E.A."/>
            <person name="Kirby B.M."/>
            <person name="Clavaud C."/>
            <person name="Farcet C."/>
            <person name="Breton L."/>
            <person name="Trindade M.I."/>
        </authorList>
    </citation>
    <scope>NUCLEOTIDE SEQUENCE</scope>
</reference>
<sequence>MSDDPKKVSLADTGIETRIAAVANLYETRKQAALTAGVAMSSLSRWIAGEGMPAFDSLAALAAARGVSLDWIATGQGEMCLADSEASEGALSAPDADYAYIPLYDAYISQGHGAWNEGARVLAMLAFTRYSLRKKGLEPKQLAAVRVDGDSNEPELSEGDTVMVDLSRNHFQGEAFYVIRLNDLLFAKRLQREFDGSMSVISANSAYHPVRVPVERLDSLEIVGRVVWAGGWMI</sequence>
<dbReference type="GO" id="GO:0003677">
    <property type="term" value="F:DNA binding"/>
    <property type="evidence" value="ECO:0007669"/>
    <property type="project" value="UniProtKB-KW"/>
</dbReference>
<evidence type="ECO:0000259" key="4">
    <source>
        <dbReference type="PROSITE" id="PS50943"/>
    </source>
</evidence>
<dbReference type="SUPFAM" id="SSF47413">
    <property type="entry name" value="lambda repressor-like DNA-binding domains"/>
    <property type="match status" value="1"/>
</dbReference>
<dbReference type="InterPro" id="IPR010744">
    <property type="entry name" value="Phage_CI_N"/>
</dbReference>
<accession>A0A2H4J7C3</accession>
<dbReference type="PROSITE" id="PS50943">
    <property type="entry name" value="HTH_CROC1"/>
    <property type="match status" value="1"/>
</dbReference>
<dbReference type="Pfam" id="PF00717">
    <property type="entry name" value="Peptidase_S24"/>
    <property type="match status" value="1"/>
</dbReference>
<keyword evidence="3" id="KW-0804">Transcription</keyword>
<dbReference type="GO" id="GO:0045892">
    <property type="term" value="P:negative regulation of DNA-templated transcription"/>
    <property type="evidence" value="ECO:0007669"/>
    <property type="project" value="InterPro"/>
</dbReference>
<dbReference type="EMBL" id="MF417919">
    <property type="protein sequence ID" value="ASN71140.1"/>
    <property type="molecule type" value="Genomic_DNA"/>
</dbReference>
<dbReference type="Gene3D" id="1.10.260.40">
    <property type="entry name" value="lambda repressor-like DNA-binding domains"/>
    <property type="match status" value="1"/>
</dbReference>
<dbReference type="Gene3D" id="2.10.109.10">
    <property type="entry name" value="Umud Fragment, subunit A"/>
    <property type="match status" value="1"/>
</dbReference>
<keyword evidence="1" id="KW-0805">Transcription regulation</keyword>
<keyword evidence="2" id="KW-0238">DNA-binding</keyword>
<dbReference type="InterPro" id="IPR036286">
    <property type="entry name" value="LexA/Signal_pep-like_sf"/>
</dbReference>
<dbReference type="InterPro" id="IPR015927">
    <property type="entry name" value="Peptidase_S24_S26A/B/C"/>
</dbReference>
<dbReference type="Pfam" id="PF07022">
    <property type="entry name" value="Phage_CI_repr"/>
    <property type="match status" value="1"/>
</dbReference>
<organism evidence="5">
    <name type="scientific">uncultured Caudovirales phage</name>
    <dbReference type="NCBI Taxonomy" id="2100421"/>
    <lineage>
        <taxon>Viruses</taxon>
        <taxon>Duplodnaviria</taxon>
        <taxon>Heunggongvirae</taxon>
        <taxon>Uroviricota</taxon>
        <taxon>Caudoviricetes</taxon>
        <taxon>Peduoviridae</taxon>
        <taxon>Maltschvirus</taxon>
        <taxon>Maltschvirus maltsch</taxon>
    </lineage>
</organism>